<accession>A0A521DL91</accession>
<name>A0A521DL91_9FLAO</name>
<dbReference type="SUPFAM" id="SSF52540">
    <property type="entry name" value="P-loop containing nucleoside triphosphate hydrolases"/>
    <property type="match status" value="1"/>
</dbReference>
<dbReference type="InterPro" id="IPR003593">
    <property type="entry name" value="AAA+_ATPase"/>
</dbReference>
<dbReference type="AlphaFoldDB" id="A0A521DL91"/>
<evidence type="ECO:0000256" key="1">
    <source>
        <dbReference type="ARBA" id="ARBA00022448"/>
    </source>
</evidence>
<keyword evidence="2" id="KW-0547">Nucleotide-binding</keyword>
<evidence type="ECO:0000259" key="4">
    <source>
        <dbReference type="PROSITE" id="PS50893"/>
    </source>
</evidence>
<reference evidence="5 6" key="1">
    <citation type="submission" date="2017-05" db="EMBL/GenBank/DDBJ databases">
        <authorList>
            <person name="Varghese N."/>
            <person name="Submissions S."/>
        </authorList>
    </citation>
    <scope>NUCLEOTIDE SEQUENCE [LARGE SCALE GENOMIC DNA]</scope>
    <source>
        <strain evidence="5 6">DSM 29371</strain>
    </source>
</reference>
<dbReference type="Proteomes" id="UP000316916">
    <property type="component" value="Unassembled WGS sequence"/>
</dbReference>
<dbReference type="Gene3D" id="3.40.50.300">
    <property type="entry name" value="P-loop containing nucleotide triphosphate hydrolases"/>
    <property type="match status" value="1"/>
</dbReference>
<evidence type="ECO:0000313" key="5">
    <source>
        <dbReference type="EMBL" id="SMO72398.1"/>
    </source>
</evidence>
<dbReference type="CDD" id="cd03230">
    <property type="entry name" value="ABC_DR_subfamily_A"/>
    <property type="match status" value="1"/>
</dbReference>
<dbReference type="RefSeq" id="WP_142718441.1">
    <property type="nucleotide sequence ID" value="NZ_FXTC01000005.1"/>
</dbReference>
<dbReference type="GO" id="GO:0005524">
    <property type="term" value="F:ATP binding"/>
    <property type="evidence" value="ECO:0007669"/>
    <property type="project" value="UniProtKB-KW"/>
</dbReference>
<keyword evidence="3 5" id="KW-0067">ATP-binding</keyword>
<evidence type="ECO:0000256" key="2">
    <source>
        <dbReference type="ARBA" id="ARBA00022741"/>
    </source>
</evidence>
<keyword evidence="1" id="KW-0813">Transport</keyword>
<dbReference type="InterPro" id="IPR003439">
    <property type="entry name" value="ABC_transporter-like_ATP-bd"/>
</dbReference>
<evidence type="ECO:0000313" key="6">
    <source>
        <dbReference type="Proteomes" id="UP000316916"/>
    </source>
</evidence>
<dbReference type="PROSITE" id="PS50893">
    <property type="entry name" value="ABC_TRANSPORTER_2"/>
    <property type="match status" value="1"/>
</dbReference>
<dbReference type="SMART" id="SM00382">
    <property type="entry name" value="AAA"/>
    <property type="match status" value="1"/>
</dbReference>
<dbReference type="InterPro" id="IPR051782">
    <property type="entry name" value="ABC_Transporter_VariousFunc"/>
</dbReference>
<dbReference type="InterPro" id="IPR027417">
    <property type="entry name" value="P-loop_NTPase"/>
</dbReference>
<protein>
    <submittedName>
        <fullName evidence="5">ABC-2 type transport system ATP-binding protein</fullName>
    </submittedName>
</protein>
<gene>
    <name evidence="5" type="ORF">SAMN06265171_105227</name>
</gene>
<dbReference type="EMBL" id="FXTC01000005">
    <property type="protein sequence ID" value="SMO72398.1"/>
    <property type="molecule type" value="Genomic_DNA"/>
</dbReference>
<feature type="domain" description="ABC transporter" evidence="4">
    <location>
        <begin position="2"/>
        <end position="226"/>
    </location>
</feature>
<dbReference type="PANTHER" id="PTHR42939">
    <property type="entry name" value="ABC TRANSPORTER ATP-BINDING PROTEIN ALBC-RELATED"/>
    <property type="match status" value="1"/>
</dbReference>
<dbReference type="GO" id="GO:0016887">
    <property type="term" value="F:ATP hydrolysis activity"/>
    <property type="evidence" value="ECO:0007669"/>
    <property type="project" value="InterPro"/>
</dbReference>
<dbReference type="Pfam" id="PF00005">
    <property type="entry name" value="ABC_tran"/>
    <property type="match status" value="1"/>
</dbReference>
<dbReference type="PANTHER" id="PTHR42939:SF1">
    <property type="entry name" value="ABC TRANSPORTER ATP-BINDING PROTEIN ALBC-RELATED"/>
    <property type="match status" value="1"/>
</dbReference>
<organism evidence="5 6">
    <name type="scientific">Chryseobacterium rhizoplanae</name>
    <dbReference type="NCBI Taxonomy" id="1609531"/>
    <lineage>
        <taxon>Bacteria</taxon>
        <taxon>Pseudomonadati</taxon>
        <taxon>Bacteroidota</taxon>
        <taxon>Flavobacteriia</taxon>
        <taxon>Flavobacteriales</taxon>
        <taxon>Weeksellaceae</taxon>
        <taxon>Chryseobacterium group</taxon>
        <taxon>Chryseobacterium</taxon>
    </lineage>
</organism>
<keyword evidence="6" id="KW-1185">Reference proteome</keyword>
<sequence>MIIFKNLSFAYSQKKVLNDVNLQYEPGKIYYLLGPNGFGKSTLLRSIAGLHHPQTGTVEVNNHPAFKRNINLLQNICFVSDGMYCPDMLITKFATLYGSLYPLFKADDFYKYLFMFEVKKESRISELSFGQRKKLFLSFAFATQASIILLDEPINGLDIKSKREFRKILTEITNDDKTVIIGTHDVSDMDILADGITVLGQEQVIFHQNTSDILQKLTFDIVKDPTEAEQSLYSEQTYQGFMTISPNLTHKETNLNIELLYHALLKQQHKITSLFK</sequence>
<proteinExistence type="predicted"/>
<evidence type="ECO:0000256" key="3">
    <source>
        <dbReference type="ARBA" id="ARBA00022840"/>
    </source>
</evidence>